<evidence type="ECO:0000313" key="2">
    <source>
        <dbReference type="Proteomes" id="UP000218505"/>
    </source>
</evidence>
<dbReference type="Proteomes" id="UP000218505">
    <property type="component" value="Chromosome"/>
</dbReference>
<dbReference type="AlphaFoldDB" id="A0A290Z8E4"/>
<reference evidence="1" key="1">
    <citation type="submission" date="2017-09" db="EMBL/GenBank/DDBJ databases">
        <title>Complete Genome Sequence of ansamitocin-producing Bacterium Actinosynnema pretiosum X47.</title>
        <authorList>
            <person name="Cao G."/>
            <person name="Zong G."/>
            <person name="Zhong C."/>
            <person name="Fu J."/>
        </authorList>
    </citation>
    <scope>NUCLEOTIDE SEQUENCE [LARGE SCALE GENOMIC DNA]</scope>
    <source>
        <strain evidence="1">X47</strain>
    </source>
</reference>
<protein>
    <submittedName>
        <fullName evidence="1">Uncharacterized protein</fullName>
    </submittedName>
</protein>
<dbReference type="RefSeq" id="WP_096495090.1">
    <property type="nucleotide sequence ID" value="NZ_CP023445.1"/>
</dbReference>
<dbReference type="KEGG" id="apre:CNX65_19835"/>
<dbReference type="EMBL" id="CP023445">
    <property type="protein sequence ID" value="ATE55255.1"/>
    <property type="molecule type" value="Genomic_DNA"/>
</dbReference>
<keyword evidence="2" id="KW-1185">Reference proteome</keyword>
<evidence type="ECO:0000313" key="1">
    <source>
        <dbReference type="EMBL" id="ATE55255.1"/>
    </source>
</evidence>
<organism evidence="1 2">
    <name type="scientific">Actinosynnema pretiosum</name>
    <dbReference type="NCBI Taxonomy" id="42197"/>
    <lineage>
        <taxon>Bacteria</taxon>
        <taxon>Bacillati</taxon>
        <taxon>Actinomycetota</taxon>
        <taxon>Actinomycetes</taxon>
        <taxon>Pseudonocardiales</taxon>
        <taxon>Pseudonocardiaceae</taxon>
        <taxon>Actinosynnema</taxon>
    </lineage>
</organism>
<sequence length="154" mass="14923">MARGTSPSGTAPRSRGIAGAALPLHMTMIAASPWRLVDTGEGGPALGPAGTGAAAALSLALVGGVGPVPAPGLPDAGVAMLAPTLLRQGRQARARIVALAEVGVPLTGTVLVKFAALGVLALAGALVLPRGGAVPLFTAAPALPAAAGRPERRR</sequence>
<accession>A0A290Z8E4</accession>
<gene>
    <name evidence="1" type="ORF">CNX65_19835</name>
</gene>
<name>A0A290Z8E4_9PSEU</name>
<proteinExistence type="predicted"/>